<organism evidence="3">
    <name type="scientific">Xenopsylla cheopis</name>
    <name type="common">Oriental rat flea</name>
    <name type="synonym">Pulex cheopis</name>
    <dbReference type="NCBI Taxonomy" id="163159"/>
    <lineage>
        <taxon>Eukaryota</taxon>
        <taxon>Metazoa</taxon>
        <taxon>Ecdysozoa</taxon>
        <taxon>Arthropoda</taxon>
        <taxon>Hexapoda</taxon>
        <taxon>Insecta</taxon>
        <taxon>Pterygota</taxon>
        <taxon>Neoptera</taxon>
        <taxon>Endopterygota</taxon>
        <taxon>Siphonaptera</taxon>
        <taxon>Pulicidae</taxon>
        <taxon>Xenopsyllinae</taxon>
        <taxon>Xenopsylla</taxon>
    </lineage>
</organism>
<comment type="similarity">
    <text evidence="1">Belongs to the UPF0488 family.</text>
</comment>
<dbReference type="AlphaFoldDB" id="A0A6M2DHD0"/>
<accession>A0A6M2DHD0</accession>
<sequence>MASKNKLNKNKNQNSKPKGPPKLTNEGTIDTISADDSNSKFEVELLWCIQQLELLLSENKLNPARTKESIKALNILKNNSQPIIKKRQIMNLTFGDYRSKMADEEKKLSKVTQQIKFNTKPNKSSVFIKKSAQLSSTNDFKFNFELTEDAKYEEAPEILNENVGTSNINNFKFNPSENTFRFNFEQNDS</sequence>
<proteinExistence type="inferred from homology"/>
<dbReference type="InterPro" id="IPR029274">
    <property type="entry name" value="DUF4615"/>
</dbReference>
<name>A0A6M2DHD0_XENCH</name>
<evidence type="ECO:0000313" key="3">
    <source>
        <dbReference type="EMBL" id="NOV45304.1"/>
    </source>
</evidence>
<evidence type="ECO:0000256" key="2">
    <source>
        <dbReference type="SAM" id="MobiDB-lite"/>
    </source>
</evidence>
<feature type="region of interest" description="Disordered" evidence="2">
    <location>
        <begin position="1"/>
        <end position="31"/>
    </location>
</feature>
<evidence type="ECO:0000256" key="1">
    <source>
        <dbReference type="ARBA" id="ARBA00005707"/>
    </source>
</evidence>
<protein>
    <submittedName>
        <fullName evidence="3">Protein of function</fullName>
    </submittedName>
</protein>
<dbReference type="EMBL" id="GIIL01001578">
    <property type="protein sequence ID" value="NOV45304.1"/>
    <property type="molecule type" value="Transcribed_RNA"/>
</dbReference>
<dbReference type="PANTHER" id="PTHR13602:SF2">
    <property type="entry name" value="UPF0488 PROTEIN C8ORF33"/>
    <property type="match status" value="1"/>
</dbReference>
<dbReference type="Pfam" id="PF15393">
    <property type="entry name" value="DUF4615"/>
    <property type="match status" value="1"/>
</dbReference>
<dbReference type="PANTHER" id="PTHR13602">
    <property type="entry name" value="UPF0488 PROTEIN C8ORF33"/>
    <property type="match status" value="1"/>
</dbReference>
<reference evidence="3" key="1">
    <citation type="submission" date="2020-03" db="EMBL/GenBank/DDBJ databases">
        <title>Transcriptomic Profiling of the Digestive Tract of the Rat Flea, Xenopsylla cheopis, Following Blood Feeding and Infection with Yersinia pestis.</title>
        <authorList>
            <person name="Bland D.M."/>
            <person name="Martens C.A."/>
            <person name="Virtaneva K."/>
            <person name="Kanakabandi K."/>
            <person name="Long D."/>
            <person name="Rosenke R."/>
            <person name="Saturday G.A."/>
            <person name="Hoyt F.H."/>
            <person name="Bruno D.P."/>
            <person name="Ribeiro J.M.C."/>
            <person name="Hinnebusch J."/>
        </authorList>
    </citation>
    <scope>NUCLEOTIDE SEQUENCE</scope>
</reference>